<organism evidence="2 3">
    <name type="scientific">Rhizobium puerariae</name>
    <dbReference type="NCBI Taxonomy" id="1585791"/>
    <lineage>
        <taxon>Bacteria</taxon>
        <taxon>Pseudomonadati</taxon>
        <taxon>Pseudomonadota</taxon>
        <taxon>Alphaproteobacteria</taxon>
        <taxon>Hyphomicrobiales</taxon>
        <taxon>Rhizobiaceae</taxon>
        <taxon>Rhizobium/Agrobacterium group</taxon>
        <taxon>Rhizobium</taxon>
    </lineage>
</organism>
<keyword evidence="1" id="KW-1133">Transmembrane helix</keyword>
<keyword evidence="1" id="KW-0472">Membrane</keyword>
<keyword evidence="1" id="KW-0812">Transmembrane</keyword>
<evidence type="ECO:0000313" key="2">
    <source>
        <dbReference type="EMBL" id="MFB9952065.1"/>
    </source>
</evidence>
<evidence type="ECO:0000313" key="3">
    <source>
        <dbReference type="Proteomes" id="UP001589692"/>
    </source>
</evidence>
<sequence length="59" mass="6321">MKTFTRIFNLLGIFGTALVAFRSLPVVYAVGAPEALVVLSGLILLAIAQVKSIRTGEWS</sequence>
<dbReference type="RefSeq" id="WP_377264882.1">
    <property type="nucleotide sequence ID" value="NZ_JBHMAA010000032.1"/>
</dbReference>
<accession>A0ABV6AN63</accession>
<protein>
    <submittedName>
        <fullName evidence="2">Uncharacterized protein</fullName>
    </submittedName>
</protein>
<dbReference type="EMBL" id="JBHMAA010000032">
    <property type="protein sequence ID" value="MFB9952065.1"/>
    <property type="molecule type" value="Genomic_DNA"/>
</dbReference>
<gene>
    <name evidence="2" type="ORF">ACFFP0_24720</name>
</gene>
<keyword evidence="3" id="KW-1185">Reference proteome</keyword>
<feature type="transmembrane region" description="Helical" evidence="1">
    <location>
        <begin position="35"/>
        <end position="53"/>
    </location>
</feature>
<name>A0ABV6AN63_9HYPH</name>
<reference evidence="2 3" key="1">
    <citation type="submission" date="2024-09" db="EMBL/GenBank/DDBJ databases">
        <authorList>
            <person name="Sun Q."/>
            <person name="Mori K."/>
        </authorList>
    </citation>
    <scope>NUCLEOTIDE SEQUENCE [LARGE SCALE GENOMIC DNA]</scope>
    <source>
        <strain evidence="2 3">TBRC 4938</strain>
    </source>
</reference>
<proteinExistence type="predicted"/>
<evidence type="ECO:0000256" key="1">
    <source>
        <dbReference type="SAM" id="Phobius"/>
    </source>
</evidence>
<comment type="caution">
    <text evidence="2">The sequence shown here is derived from an EMBL/GenBank/DDBJ whole genome shotgun (WGS) entry which is preliminary data.</text>
</comment>
<dbReference type="Proteomes" id="UP001589692">
    <property type="component" value="Unassembled WGS sequence"/>
</dbReference>